<protein>
    <submittedName>
        <fullName evidence="1">Uncharacterized protein</fullName>
    </submittedName>
</protein>
<accession>A0ABQ4WPB6</accession>
<sequence length="99" mass="10821">MDRSPDGKTRVKMQSTGEEGVSVVYDPPMIVLTLSTPYQARYVSYNVYLRKIEYGVGVPGVRYRSRVGQIILFLSEGAKGCDGRSIDLGLALKFAGSAL</sequence>
<reference evidence="1" key="1">
    <citation type="journal article" date="2022" name="Int. J. Mol. Sci.">
        <title>Draft Genome of Tanacetum Coccineum: Genomic Comparison of Closely Related Tanacetum-Family Plants.</title>
        <authorList>
            <person name="Yamashiro T."/>
            <person name="Shiraishi A."/>
            <person name="Nakayama K."/>
            <person name="Satake H."/>
        </authorList>
    </citation>
    <scope>NUCLEOTIDE SEQUENCE</scope>
</reference>
<dbReference type="EMBL" id="BQNB010008820">
    <property type="protein sequence ID" value="GJS54737.1"/>
    <property type="molecule type" value="Genomic_DNA"/>
</dbReference>
<comment type="caution">
    <text evidence="1">The sequence shown here is derived from an EMBL/GenBank/DDBJ whole genome shotgun (WGS) entry which is preliminary data.</text>
</comment>
<evidence type="ECO:0000313" key="2">
    <source>
        <dbReference type="Proteomes" id="UP001151760"/>
    </source>
</evidence>
<evidence type="ECO:0000313" key="1">
    <source>
        <dbReference type="EMBL" id="GJS54737.1"/>
    </source>
</evidence>
<organism evidence="1 2">
    <name type="scientific">Tanacetum coccineum</name>
    <dbReference type="NCBI Taxonomy" id="301880"/>
    <lineage>
        <taxon>Eukaryota</taxon>
        <taxon>Viridiplantae</taxon>
        <taxon>Streptophyta</taxon>
        <taxon>Embryophyta</taxon>
        <taxon>Tracheophyta</taxon>
        <taxon>Spermatophyta</taxon>
        <taxon>Magnoliopsida</taxon>
        <taxon>eudicotyledons</taxon>
        <taxon>Gunneridae</taxon>
        <taxon>Pentapetalae</taxon>
        <taxon>asterids</taxon>
        <taxon>campanulids</taxon>
        <taxon>Asterales</taxon>
        <taxon>Asteraceae</taxon>
        <taxon>Asteroideae</taxon>
        <taxon>Anthemideae</taxon>
        <taxon>Anthemidinae</taxon>
        <taxon>Tanacetum</taxon>
    </lineage>
</organism>
<gene>
    <name evidence="1" type="ORF">Tco_0628099</name>
</gene>
<keyword evidence="2" id="KW-1185">Reference proteome</keyword>
<name>A0ABQ4WPB6_9ASTR</name>
<reference evidence="1" key="2">
    <citation type="submission" date="2022-01" db="EMBL/GenBank/DDBJ databases">
        <authorList>
            <person name="Yamashiro T."/>
            <person name="Shiraishi A."/>
            <person name="Satake H."/>
            <person name="Nakayama K."/>
        </authorList>
    </citation>
    <scope>NUCLEOTIDE SEQUENCE</scope>
</reference>
<dbReference type="Proteomes" id="UP001151760">
    <property type="component" value="Unassembled WGS sequence"/>
</dbReference>
<proteinExistence type="predicted"/>